<dbReference type="Proteomes" id="UP001596484">
    <property type="component" value="Unassembled WGS sequence"/>
</dbReference>
<name>A0ABW2RTI8_9NOCA</name>
<dbReference type="NCBIfam" id="NF006367">
    <property type="entry name" value="PRK08591.1"/>
    <property type="match status" value="1"/>
</dbReference>
<dbReference type="InterPro" id="IPR050856">
    <property type="entry name" value="Biotin_carboxylase_complex"/>
</dbReference>
<dbReference type="Pfam" id="PF02785">
    <property type="entry name" value="Biotin_carb_C"/>
    <property type="match status" value="1"/>
</dbReference>
<dbReference type="SMART" id="SM00878">
    <property type="entry name" value="Biotin_carb_C"/>
    <property type="match status" value="1"/>
</dbReference>
<evidence type="ECO:0000313" key="9">
    <source>
        <dbReference type="EMBL" id="MFC7447155.1"/>
    </source>
</evidence>
<evidence type="ECO:0000313" key="10">
    <source>
        <dbReference type="Proteomes" id="UP001596484"/>
    </source>
</evidence>
<keyword evidence="5" id="KW-0092">Biotin</keyword>
<keyword evidence="4 6" id="KW-0067">ATP-binding</keyword>
<dbReference type="SUPFAM" id="SSF52440">
    <property type="entry name" value="PreATP-grasp domain"/>
    <property type="match status" value="1"/>
</dbReference>
<dbReference type="Pfam" id="PF00289">
    <property type="entry name" value="Biotin_carb_N"/>
    <property type="match status" value="1"/>
</dbReference>
<dbReference type="PANTHER" id="PTHR18866:SF33">
    <property type="entry name" value="METHYLCROTONOYL-COA CARBOXYLASE SUBUNIT ALPHA, MITOCHONDRIAL-RELATED"/>
    <property type="match status" value="1"/>
</dbReference>
<dbReference type="PANTHER" id="PTHR18866">
    <property type="entry name" value="CARBOXYLASE:PYRUVATE/ACETYL-COA/PROPIONYL-COA CARBOXYLASE"/>
    <property type="match status" value="1"/>
</dbReference>
<evidence type="ECO:0000256" key="6">
    <source>
        <dbReference type="PROSITE-ProRule" id="PRU00409"/>
    </source>
</evidence>
<dbReference type="InterPro" id="IPR005479">
    <property type="entry name" value="CPAse_ATP-bd"/>
</dbReference>
<dbReference type="RefSeq" id="WP_378402022.1">
    <property type="nucleotide sequence ID" value="NZ_JBHTCS010000009.1"/>
</dbReference>
<evidence type="ECO:0000256" key="4">
    <source>
        <dbReference type="ARBA" id="ARBA00022840"/>
    </source>
</evidence>
<dbReference type="SUPFAM" id="SSF56059">
    <property type="entry name" value="Glutathione synthetase ATP-binding domain-like"/>
    <property type="match status" value="1"/>
</dbReference>
<dbReference type="PROSITE" id="PS50979">
    <property type="entry name" value="BC"/>
    <property type="match status" value="1"/>
</dbReference>
<evidence type="ECO:0000256" key="2">
    <source>
        <dbReference type="ARBA" id="ARBA00022598"/>
    </source>
</evidence>
<evidence type="ECO:0000256" key="3">
    <source>
        <dbReference type="ARBA" id="ARBA00022741"/>
    </source>
</evidence>
<reference evidence="10" key="1">
    <citation type="journal article" date="2019" name="Int. J. Syst. Evol. Microbiol.">
        <title>The Global Catalogue of Microorganisms (GCM) 10K type strain sequencing project: providing services to taxonomists for standard genome sequencing and annotation.</title>
        <authorList>
            <consortium name="The Broad Institute Genomics Platform"/>
            <consortium name="The Broad Institute Genome Sequencing Center for Infectious Disease"/>
            <person name="Wu L."/>
            <person name="Ma J."/>
        </authorList>
    </citation>
    <scope>NUCLEOTIDE SEQUENCE [LARGE SCALE GENOMIC DNA]</scope>
    <source>
        <strain evidence="10">ICMP 19430</strain>
    </source>
</reference>
<dbReference type="SUPFAM" id="SSF51246">
    <property type="entry name" value="Rudiment single hybrid motif"/>
    <property type="match status" value="1"/>
</dbReference>
<sequence length="459" mass="49261">MGRQTSVFTSILVANRGEIAVRIFRTLRAMGIESVAVHSDVEADAPHVRAADRAVEIGGGPVNESYLKIDEIIRAALETGVQAIHPGYGLLSENSDFARAVEAAGLTFIGPSADAMDRMGSKVAARQTMSAAGVPVVPGSPDAVFTVTQAAEVAAEIGYPVAVKASGGGGGKGFRIARNPDEIGAAFEGASGEGERFFADPVVYLERYLENPRHVEVQVLADGCGNVIHLGERDCSVQRRHQKLIEESPAPAVTPQLREHIGAIAVQAARAVGYRSAGTVEGLLVDGDFYFLEMNTRIQVEHGVTEMVTGIDLIEEQVRIAAGEPLRHTQESVSLSGHAIECRINVEDAAKGFVPRPGAIGTYREPVGEHIRVDSGVTEGSEVHRFYDPMVAKVLVWGSDREEATKRMVAALDDFEIGPVVTLIPFHRALLHTLQWQRGETCADLVADRAWLKENVVHG</sequence>
<dbReference type="Pfam" id="PF02786">
    <property type="entry name" value="CPSase_L_D2"/>
    <property type="match status" value="1"/>
</dbReference>
<accession>A0ABW2RTI8</accession>
<dbReference type="EMBL" id="JBHTCS010000009">
    <property type="protein sequence ID" value="MFC7447155.1"/>
    <property type="molecule type" value="Genomic_DNA"/>
</dbReference>
<evidence type="ECO:0000259" key="8">
    <source>
        <dbReference type="PROSITE" id="PS50979"/>
    </source>
</evidence>
<dbReference type="InterPro" id="IPR016185">
    <property type="entry name" value="PreATP-grasp_dom_sf"/>
</dbReference>
<dbReference type="PROSITE" id="PS00867">
    <property type="entry name" value="CPSASE_2"/>
    <property type="match status" value="1"/>
</dbReference>
<dbReference type="Gene3D" id="3.30.470.20">
    <property type="entry name" value="ATP-grasp fold, B domain"/>
    <property type="match status" value="1"/>
</dbReference>
<proteinExistence type="predicted"/>
<keyword evidence="10" id="KW-1185">Reference proteome</keyword>
<keyword evidence="2" id="KW-0436">Ligase</keyword>
<dbReference type="InterPro" id="IPR011054">
    <property type="entry name" value="Rudment_hybrid_motif"/>
</dbReference>
<feature type="domain" description="Biotin carboxylation" evidence="8">
    <location>
        <begin position="7"/>
        <end position="451"/>
    </location>
</feature>
<dbReference type="InterPro" id="IPR005481">
    <property type="entry name" value="BC-like_N"/>
</dbReference>
<comment type="caution">
    <text evidence="9">The sequence shown here is derived from an EMBL/GenBank/DDBJ whole genome shotgun (WGS) entry which is preliminary data.</text>
</comment>
<protein>
    <recommendedName>
        <fullName evidence="1">biotin carboxylase</fullName>
        <ecNumber evidence="1">6.3.4.14</ecNumber>
    </recommendedName>
</protein>
<dbReference type="InterPro" id="IPR011764">
    <property type="entry name" value="Biotin_carboxylation_dom"/>
</dbReference>
<dbReference type="InterPro" id="IPR005482">
    <property type="entry name" value="Biotin_COase_C"/>
</dbReference>
<dbReference type="EC" id="6.3.4.14" evidence="1"/>
<evidence type="ECO:0000256" key="5">
    <source>
        <dbReference type="ARBA" id="ARBA00023267"/>
    </source>
</evidence>
<gene>
    <name evidence="9" type="ORF">ACFQS9_04535</name>
</gene>
<dbReference type="PROSITE" id="PS50975">
    <property type="entry name" value="ATP_GRASP"/>
    <property type="match status" value="1"/>
</dbReference>
<feature type="domain" description="ATP-grasp" evidence="7">
    <location>
        <begin position="126"/>
        <end position="322"/>
    </location>
</feature>
<organism evidence="9 10">
    <name type="scientific">Rhodococcus daqingensis</name>
    <dbReference type="NCBI Taxonomy" id="2479363"/>
    <lineage>
        <taxon>Bacteria</taxon>
        <taxon>Bacillati</taxon>
        <taxon>Actinomycetota</taxon>
        <taxon>Actinomycetes</taxon>
        <taxon>Mycobacteriales</taxon>
        <taxon>Nocardiaceae</taxon>
        <taxon>Rhodococcus</taxon>
    </lineage>
</organism>
<evidence type="ECO:0000256" key="1">
    <source>
        <dbReference type="ARBA" id="ARBA00013263"/>
    </source>
</evidence>
<keyword evidence="3 6" id="KW-0547">Nucleotide-binding</keyword>
<evidence type="ECO:0000259" key="7">
    <source>
        <dbReference type="PROSITE" id="PS50975"/>
    </source>
</evidence>
<dbReference type="InterPro" id="IPR011761">
    <property type="entry name" value="ATP-grasp"/>
</dbReference>
<dbReference type="PROSITE" id="PS00866">
    <property type="entry name" value="CPSASE_1"/>
    <property type="match status" value="1"/>
</dbReference>